<sequence>MARQVSQTNRKAPPAVRHARSAISVLKEWYAAHREWPYPSTHEKESLSYETGMMTRQVSQWFVNTRRRSGGKAPPPTESPLLLVEASEAALHQLSSSAPAEFNWDSMTPLERWRNSPPEDEPAPLHAISQASENAALTGLLDAGRGCESSSPRSFGLGSSDSSSASSSAYSYGSAFSSELPSLCQDLPRRKSKKWHRPFRRRTLGGLAQGPTNARPYQCTFCTDTFKTRYDWTRHEATLHLVLEKWTCLPFGPRHVDPQDEGSVSCALCGAADPSESHIASHRAENCTVKPLAARTYFRKDHLRQHLRVAHGVHALPPAAEAWRTKVTRIRCRCGFCGEAFTSWPERNAHLAEHFRDGARMKDWNGCRGLDPAVALLVENAIPPYLIDAEANDPEPFSASRGNAKKTCPADGTRAPPTAFEALTERLGEFVQAQRRRGEVVTDEELRRRARLILYDDEDPWNQTPADNAQWLEMFKSGYGLGGRGQSHADLASHVDPILFSIDADNAHSLHGSGLETRENSTNPFTAEKLAHAAGGDGSMLPFWLGQSGDGGSGVVDNMLVPWSWQTPECLAEFRQMGVSMGPSACGATSDFPAAGTGVADPSASSADEPPTMGCYSNSGPNGAIGPDDFLFGDVELPFDPL</sequence>
<dbReference type="Pfam" id="PF03221">
    <property type="entry name" value="HTH_Tnp_Tc5"/>
    <property type="match status" value="1"/>
</dbReference>
<dbReference type="Pfam" id="PF05920">
    <property type="entry name" value="Homeobox_KN"/>
    <property type="match status" value="1"/>
</dbReference>
<dbReference type="GO" id="GO:0005634">
    <property type="term" value="C:nucleus"/>
    <property type="evidence" value="ECO:0007669"/>
    <property type="project" value="UniProtKB-SubCell"/>
</dbReference>
<dbReference type="PANTHER" id="PTHR11850">
    <property type="entry name" value="HOMEOBOX PROTEIN TRANSCRIPTION FACTORS"/>
    <property type="match status" value="1"/>
</dbReference>
<dbReference type="InterPro" id="IPR008422">
    <property type="entry name" value="KN_HD"/>
</dbReference>
<dbReference type="Proteomes" id="UP001187682">
    <property type="component" value="Unassembled WGS sequence"/>
</dbReference>
<dbReference type="CDD" id="cd00086">
    <property type="entry name" value="homeodomain"/>
    <property type="match status" value="1"/>
</dbReference>
<evidence type="ECO:0000256" key="1">
    <source>
        <dbReference type="ARBA" id="ARBA00023125"/>
    </source>
</evidence>
<dbReference type="InterPro" id="IPR009057">
    <property type="entry name" value="Homeodomain-like_sf"/>
</dbReference>
<protein>
    <recommendedName>
        <fullName evidence="5">Homeobox domain-containing protein</fullName>
    </recommendedName>
</protein>
<dbReference type="SUPFAM" id="SSF46689">
    <property type="entry name" value="Homeodomain-like"/>
    <property type="match status" value="1"/>
</dbReference>
<feature type="domain" description="Homeobox" evidence="5">
    <location>
        <begin position="9"/>
        <end position="72"/>
    </location>
</feature>
<evidence type="ECO:0000259" key="5">
    <source>
        <dbReference type="PROSITE" id="PS50071"/>
    </source>
</evidence>
<keyword evidence="1 4" id="KW-0238">DNA-binding</keyword>
<dbReference type="PROSITE" id="PS50071">
    <property type="entry name" value="HOMEOBOX_2"/>
    <property type="match status" value="1"/>
</dbReference>
<dbReference type="PROSITE" id="PS00028">
    <property type="entry name" value="ZINC_FINGER_C2H2_1"/>
    <property type="match status" value="2"/>
</dbReference>
<gene>
    <name evidence="6" type="ORF">DNG_05108</name>
</gene>
<dbReference type="Gene3D" id="3.30.160.60">
    <property type="entry name" value="Classic Zinc Finger"/>
    <property type="match status" value="1"/>
</dbReference>
<dbReference type="AlphaFoldDB" id="A0AAE8MXU8"/>
<dbReference type="EMBL" id="ONZQ02000006">
    <property type="protein sequence ID" value="SPO02435.1"/>
    <property type="molecule type" value="Genomic_DNA"/>
</dbReference>
<accession>A0AAE8MXU8</accession>
<keyword evidence="3 4" id="KW-0539">Nucleus</keyword>
<dbReference type="InterPro" id="IPR013087">
    <property type="entry name" value="Znf_C2H2_type"/>
</dbReference>
<evidence type="ECO:0000313" key="7">
    <source>
        <dbReference type="Proteomes" id="UP001187682"/>
    </source>
</evidence>
<keyword evidence="2 4" id="KW-0371">Homeobox</keyword>
<dbReference type="InterPro" id="IPR006600">
    <property type="entry name" value="HTH_CenpB_DNA-bd_dom"/>
</dbReference>
<dbReference type="Gene3D" id="1.10.10.60">
    <property type="entry name" value="Homeodomain-like"/>
    <property type="match status" value="1"/>
</dbReference>
<dbReference type="SMART" id="SM00355">
    <property type="entry name" value="ZnF_C2H2"/>
    <property type="match status" value="2"/>
</dbReference>
<dbReference type="GO" id="GO:0003677">
    <property type="term" value="F:DNA binding"/>
    <property type="evidence" value="ECO:0007669"/>
    <property type="project" value="UniProtKB-UniRule"/>
</dbReference>
<comment type="subcellular location">
    <subcellularLocation>
        <location evidence="4">Nucleus</location>
    </subcellularLocation>
</comment>
<dbReference type="SMART" id="SM00389">
    <property type="entry name" value="HOX"/>
    <property type="match status" value="1"/>
</dbReference>
<dbReference type="GO" id="GO:0006355">
    <property type="term" value="P:regulation of DNA-templated transcription"/>
    <property type="evidence" value="ECO:0007669"/>
    <property type="project" value="InterPro"/>
</dbReference>
<evidence type="ECO:0000313" key="6">
    <source>
        <dbReference type="EMBL" id="SPO02435.1"/>
    </source>
</evidence>
<keyword evidence="7" id="KW-1185">Reference proteome</keyword>
<evidence type="ECO:0000256" key="4">
    <source>
        <dbReference type="PROSITE-ProRule" id="PRU00108"/>
    </source>
</evidence>
<evidence type="ECO:0000256" key="3">
    <source>
        <dbReference type="ARBA" id="ARBA00023242"/>
    </source>
</evidence>
<reference evidence="6" key="1">
    <citation type="submission" date="2018-03" db="EMBL/GenBank/DDBJ databases">
        <authorList>
            <person name="Guldener U."/>
        </authorList>
    </citation>
    <scope>NUCLEOTIDE SEQUENCE</scope>
</reference>
<proteinExistence type="predicted"/>
<evidence type="ECO:0000256" key="2">
    <source>
        <dbReference type="ARBA" id="ARBA00023155"/>
    </source>
</evidence>
<organism evidence="6 7">
    <name type="scientific">Cephalotrichum gorgonifer</name>
    <dbReference type="NCBI Taxonomy" id="2041049"/>
    <lineage>
        <taxon>Eukaryota</taxon>
        <taxon>Fungi</taxon>
        <taxon>Dikarya</taxon>
        <taxon>Ascomycota</taxon>
        <taxon>Pezizomycotina</taxon>
        <taxon>Sordariomycetes</taxon>
        <taxon>Hypocreomycetidae</taxon>
        <taxon>Microascales</taxon>
        <taxon>Microascaceae</taxon>
        <taxon>Cephalotrichum</taxon>
    </lineage>
</organism>
<dbReference type="InterPro" id="IPR001356">
    <property type="entry name" value="HD"/>
</dbReference>
<name>A0AAE8MXU8_9PEZI</name>
<feature type="DNA-binding region" description="Homeobox" evidence="4">
    <location>
        <begin position="11"/>
        <end position="73"/>
    </location>
</feature>
<comment type="caution">
    <text evidence="6">The sequence shown here is derived from an EMBL/GenBank/DDBJ whole genome shotgun (WGS) entry which is preliminary data.</text>
</comment>
<dbReference type="InterPro" id="IPR050224">
    <property type="entry name" value="TALE_homeobox"/>
</dbReference>